<dbReference type="NCBIfam" id="TIGR02074">
    <property type="entry name" value="PBP_1a_fam"/>
    <property type="match status" value="1"/>
</dbReference>
<evidence type="ECO:0000256" key="13">
    <source>
        <dbReference type="ARBA" id="ARBA00034000"/>
    </source>
</evidence>
<dbReference type="InterPro" id="IPR001264">
    <property type="entry name" value="Glyco_trans_51"/>
</dbReference>
<feature type="domain" description="Penicillin-binding protein transpeptidase" evidence="17">
    <location>
        <begin position="443"/>
        <end position="724"/>
    </location>
</feature>
<evidence type="ECO:0000259" key="18">
    <source>
        <dbReference type="Pfam" id="PF00912"/>
    </source>
</evidence>
<comment type="subcellular location">
    <subcellularLocation>
        <location evidence="2">Cell membrane</location>
        <topology evidence="2">Single-pass type II membrane protein</topology>
    </subcellularLocation>
</comment>
<keyword evidence="11" id="KW-0046">Antibiotic resistance</keyword>
<dbReference type="SUPFAM" id="SSF53955">
    <property type="entry name" value="Lysozyme-like"/>
    <property type="match status" value="1"/>
</dbReference>
<evidence type="ECO:0000256" key="9">
    <source>
        <dbReference type="ARBA" id="ARBA00022801"/>
    </source>
</evidence>
<evidence type="ECO:0000256" key="10">
    <source>
        <dbReference type="ARBA" id="ARBA00022968"/>
    </source>
</evidence>
<evidence type="ECO:0000256" key="11">
    <source>
        <dbReference type="ARBA" id="ARBA00023251"/>
    </source>
</evidence>
<dbReference type="Pfam" id="PF00905">
    <property type="entry name" value="Transpeptidase"/>
    <property type="match status" value="1"/>
</dbReference>
<evidence type="ECO:0000256" key="7">
    <source>
        <dbReference type="ARBA" id="ARBA00022676"/>
    </source>
</evidence>
<evidence type="ECO:0000256" key="5">
    <source>
        <dbReference type="ARBA" id="ARBA00022645"/>
    </source>
</evidence>
<evidence type="ECO:0000256" key="6">
    <source>
        <dbReference type="ARBA" id="ARBA00022670"/>
    </source>
</evidence>
<dbReference type="EMBL" id="JBBMER010000003">
    <property type="protein sequence ID" value="MEQ2379424.1"/>
    <property type="molecule type" value="Genomic_DNA"/>
</dbReference>
<evidence type="ECO:0000256" key="16">
    <source>
        <dbReference type="SAM" id="MobiDB-lite"/>
    </source>
</evidence>
<dbReference type="InterPro" id="IPR001460">
    <property type="entry name" value="PCN-bd_Tpept"/>
</dbReference>
<dbReference type="EC" id="3.4.16.4" evidence="3"/>
<dbReference type="Proteomes" id="UP001442364">
    <property type="component" value="Unassembled WGS sequence"/>
</dbReference>
<dbReference type="InterPro" id="IPR050396">
    <property type="entry name" value="Glycosyltr_51/Transpeptidase"/>
</dbReference>
<evidence type="ECO:0000313" key="20">
    <source>
        <dbReference type="Proteomes" id="UP001442364"/>
    </source>
</evidence>
<dbReference type="Gene3D" id="3.40.710.10">
    <property type="entry name" value="DD-peptidase/beta-lactamase superfamily"/>
    <property type="match status" value="2"/>
</dbReference>
<dbReference type="InterPro" id="IPR036950">
    <property type="entry name" value="PBP_transglycosylase"/>
</dbReference>
<comment type="catalytic activity">
    <reaction evidence="15">
        <text>[GlcNAc-(1-&gt;4)-Mur2Ac(oyl-L-Ala-gamma-D-Glu-L-Lys-D-Ala-D-Ala)](n)-di-trans,octa-cis-undecaprenyl diphosphate + beta-D-GlcNAc-(1-&gt;4)-Mur2Ac(oyl-L-Ala-gamma-D-Glu-L-Lys-D-Ala-D-Ala)-di-trans,octa-cis-undecaprenyl diphosphate = [GlcNAc-(1-&gt;4)-Mur2Ac(oyl-L-Ala-gamma-D-Glu-L-Lys-D-Ala-D-Ala)](n+1)-di-trans,octa-cis-undecaprenyl diphosphate + di-trans,octa-cis-undecaprenyl diphosphate + H(+)</text>
        <dbReference type="Rhea" id="RHEA:23708"/>
        <dbReference type="Rhea" id="RHEA-COMP:9602"/>
        <dbReference type="Rhea" id="RHEA-COMP:9603"/>
        <dbReference type="ChEBI" id="CHEBI:15378"/>
        <dbReference type="ChEBI" id="CHEBI:58405"/>
        <dbReference type="ChEBI" id="CHEBI:60033"/>
        <dbReference type="ChEBI" id="CHEBI:78435"/>
        <dbReference type="EC" id="2.4.99.28"/>
    </reaction>
</comment>
<feature type="domain" description="Glycosyl transferase family 51" evidence="18">
    <location>
        <begin position="82"/>
        <end position="263"/>
    </location>
</feature>
<name>A0ABV1BUL2_9FIRM</name>
<comment type="catalytic activity">
    <reaction evidence="13">
        <text>Preferential cleavage: (Ac)2-L-Lys-D-Ala-|-D-Ala. Also transpeptidation of peptidyl-alanyl moieties that are N-acyl substituents of D-alanine.</text>
        <dbReference type="EC" id="3.4.16.4"/>
    </reaction>
</comment>
<evidence type="ECO:0000256" key="3">
    <source>
        <dbReference type="ARBA" id="ARBA00012448"/>
    </source>
</evidence>
<evidence type="ECO:0000256" key="15">
    <source>
        <dbReference type="ARBA" id="ARBA00049902"/>
    </source>
</evidence>
<dbReference type="Pfam" id="PF00912">
    <property type="entry name" value="Transgly"/>
    <property type="match status" value="1"/>
</dbReference>
<comment type="function">
    <text evidence="1">Cell wall formation. Synthesis of cross-linked peptidoglycan from the lipid intermediates. The enzyme has a penicillin-insensitive transglycosylase N-terminal domain (formation of linear glycan strands) and a penicillin-sensitive transpeptidase C-terminal domain (cross-linking of the peptide subunits).</text>
</comment>
<protein>
    <recommendedName>
        <fullName evidence="4">Penicillin-binding protein 1A</fullName>
        <ecNumber evidence="14">2.4.99.28</ecNumber>
        <ecNumber evidence="3">3.4.16.4</ecNumber>
    </recommendedName>
</protein>
<comment type="caution">
    <text evidence="19">The sequence shown here is derived from an EMBL/GenBank/DDBJ whole genome shotgun (WGS) entry which is preliminary data.</text>
</comment>
<dbReference type="InterPro" id="IPR023346">
    <property type="entry name" value="Lysozyme-like_dom_sf"/>
</dbReference>
<dbReference type="SUPFAM" id="SSF56601">
    <property type="entry name" value="beta-lactamase/transpeptidase-like"/>
    <property type="match status" value="1"/>
</dbReference>
<dbReference type="PANTHER" id="PTHR32282:SF33">
    <property type="entry name" value="PEPTIDOGLYCAN GLYCOSYLTRANSFERASE"/>
    <property type="match status" value="1"/>
</dbReference>
<dbReference type="PANTHER" id="PTHR32282">
    <property type="entry name" value="BINDING PROTEIN TRANSPEPTIDASE, PUTATIVE-RELATED"/>
    <property type="match status" value="1"/>
</dbReference>
<gene>
    <name evidence="19" type="ORF">WMO14_05960</name>
</gene>
<evidence type="ECO:0000256" key="4">
    <source>
        <dbReference type="ARBA" id="ARBA00018638"/>
    </source>
</evidence>
<accession>A0ABV1BUL2</accession>
<keyword evidence="5" id="KW-0121">Carboxypeptidase</keyword>
<keyword evidence="20" id="KW-1185">Reference proteome</keyword>
<keyword evidence="10" id="KW-0812">Transmembrane</keyword>
<dbReference type="EC" id="2.4.99.28" evidence="14"/>
<proteinExistence type="predicted"/>
<evidence type="ECO:0000256" key="8">
    <source>
        <dbReference type="ARBA" id="ARBA00022679"/>
    </source>
</evidence>
<evidence type="ECO:0000256" key="14">
    <source>
        <dbReference type="ARBA" id="ARBA00044770"/>
    </source>
</evidence>
<keyword evidence="12" id="KW-0511">Multifunctional enzyme</keyword>
<dbReference type="RefSeq" id="WP_349153451.1">
    <property type="nucleotide sequence ID" value="NZ_JBBMER010000003.1"/>
</dbReference>
<keyword evidence="9" id="KW-0378">Hydrolase</keyword>
<organism evidence="19 20">
    <name type="scientific">[Lactobacillus] rogosae</name>
    <dbReference type="NCBI Taxonomy" id="706562"/>
    <lineage>
        <taxon>Bacteria</taxon>
        <taxon>Bacillati</taxon>
        <taxon>Bacillota</taxon>
        <taxon>Clostridia</taxon>
        <taxon>Lachnospirales</taxon>
        <taxon>Lachnospiraceae</taxon>
        <taxon>Lachnospira</taxon>
    </lineage>
</organism>
<feature type="region of interest" description="Disordered" evidence="16">
    <location>
        <begin position="854"/>
        <end position="917"/>
    </location>
</feature>
<evidence type="ECO:0000256" key="2">
    <source>
        <dbReference type="ARBA" id="ARBA00004401"/>
    </source>
</evidence>
<dbReference type="InterPro" id="IPR012338">
    <property type="entry name" value="Beta-lactam/transpept-like"/>
</dbReference>
<dbReference type="Gene3D" id="1.10.3810.10">
    <property type="entry name" value="Biosynthetic peptidoglycan transglycosylase-like"/>
    <property type="match status" value="1"/>
</dbReference>
<keyword evidence="8" id="KW-0808">Transferase</keyword>
<evidence type="ECO:0000259" key="17">
    <source>
        <dbReference type="Pfam" id="PF00905"/>
    </source>
</evidence>
<keyword evidence="10" id="KW-0735">Signal-anchor</keyword>
<sequence length="917" mass="99921">MNYGGNGIRRKKKLLNSSATKFRTKFNIFFIKLLLVGAIAVVISGSCLIFGAAQGIIESAPDISSINVSPEGYATKIYDNNGEEIQTLATTGANRIYASLDQIPVYLQHAFVAIEDERFYKHNGIDLQGIMRAAMITVSDGEMSQGASTITQQLLKNNVFNAYNESTMEKIKRKVQEQYLAIKLETVMDKDSILENYLNTINLGNGYYGVQAAANGYFNKDVSELTLSECAVLASITKNPSRLNPLKNPDDNKERQLAVLNNMLKQEYISTNEYSEAVADDVYARLEGIDVSAAASSSNYSYFVDEVINQLIDDLMQQKGYSKQQATSMIYSGGLSVYTTQDMSMQNIADSILNDPDYYPSNTDFTINYNLTVKETDGTFSYYSQNNMEKWFKENVDSSFSLTLRNETTAQGYIDQYREAMTANGGTVTYEKSYFVIQPQISFSIIEQSTGYVKVLVGGRGDKATDRGLNRATDDVTRQPGSSIKPLVAYGPGLDTGAITLASAIDDAPYYYSGTDARLVKNYTEGQYLGYMTVREALTRSQNVPAVKVLTQITPSVGFSYLEKFGLSTLVSTKNAINGNHDVVQSLALGGMTKGVCNIDMTAAYAAIANKGTYTKPIYYTKVLDREGNVIIDNSIPETHRVLKESSAWLLTSGMESVVNSGTATRAKLSNQPVAGKTGTTQFDTDIWFCGFTPYYTASIWVGYDDNSKRVDSVNHTGIWKAIMQEIHENLPTGSFTQPDDIVQVAVCSKSGKLPVEGLCDADPRGSCIITEYFAADNQPTETCDTHVKVNICNDSGLVANAGCTNVSTNIYVKKSSTNTLGGEDTSGYTTADAQYAITDEKLSRLCTLHSTAAPVTPSTTTNNNSNNNSNNSQSTTAKQNTTPQNTTATTTTQNASNSQSTTAKQNTTASTTGSSN</sequence>
<evidence type="ECO:0000256" key="1">
    <source>
        <dbReference type="ARBA" id="ARBA00002624"/>
    </source>
</evidence>
<keyword evidence="7" id="KW-0328">Glycosyltransferase</keyword>
<reference evidence="19 20" key="1">
    <citation type="submission" date="2024-03" db="EMBL/GenBank/DDBJ databases">
        <title>Human intestinal bacterial collection.</title>
        <authorList>
            <person name="Pauvert C."/>
            <person name="Hitch T.C.A."/>
            <person name="Clavel T."/>
        </authorList>
    </citation>
    <scope>NUCLEOTIDE SEQUENCE [LARGE SCALE GENOMIC DNA]</scope>
    <source>
        <strain evidence="19 20">CLA-AA-H255</strain>
    </source>
</reference>
<evidence type="ECO:0000256" key="12">
    <source>
        <dbReference type="ARBA" id="ARBA00023268"/>
    </source>
</evidence>
<evidence type="ECO:0000313" key="19">
    <source>
        <dbReference type="EMBL" id="MEQ2379424.1"/>
    </source>
</evidence>
<keyword evidence="6" id="KW-0645">Protease</keyword>